<dbReference type="PANTHER" id="PTHR45913:SF11">
    <property type="entry name" value="EPM2A-INTERACTING PROTEIN 1"/>
    <property type="match status" value="1"/>
</dbReference>
<accession>A0A6L2QBW5</accession>
<comment type="caution">
    <text evidence="1">The sequence shown here is derived from an EMBL/GenBank/DDBJ whole genome shotgun (WGS) entry which is preliminary data.</text>
</comment>
<dbReference type="Proteomes" id="UP000502823">
    <property type="component" value="Unassembled WGS sequence"/>
</dbReference>
<gene>
    <name evidence="1" type="ORF">Cfor_08346</name>
</gene>
<name>A0A6L2QBW5_COPFO</name>
<evidence type="ECO:0000313" key="2">
    <source>
        <dbReference type="Proteomes" id="UP000502823"/>
    </source>
</evidence>
<organism evidence="1 2">
    <name type="scientific">Coptotermes formosanus</name>
    <name type="common">Formosan subterranean termite</name>
    <dbReference type="NCBI Taxonomy" id="36987"/>
    <lineage>
        <taxon>Eukaryota</taxon>
        <taxon>Metazoa</taxon>
        <taxon>Ecdysozoa</taxon>
        <taxon>Arthropoda</taxon>
        <taxon>Hexapoda</taxon>
        <taxon>Insecta</taxon>
        <taxon>Pterygota</taxon>
        <taxon>Neoptera</taxon>
        <taxon>Polyneoptera</taxon>
        <taxon>Dictyoptera</taxon>
        <taxon>Blattodea</taxon>
        <taxon>Blattoidea</taxon>
        <taxon>Termitoidae</taxon>
        <taxon>Rhinotermitidae</taxon>
        <taxon>Coptotermes</taxon>
    </lineage>
</organism>
<protein>
    <submittedName>
        <fullName evidence="1">Uncharacterized protein</fullName>
    </submittedName>
</protein>
<reference evidence="2" key="1">
    <citation type="submission" date="2020-01" db="EMBL/GenBank/DDBJ databases">
        <title>Draft genome sequence of the Termite Coptotermes fromosanus.</title>
        <authorList>
            <person name="Itakura S."/>
            <person name="Yosikawa Y."/>
            <person name="Umezawa K."/>
        </authorList>
    </citation>
    <scope>NUCLEOTIDE SEQUENCE [LARGE SCALE GENOMIC DNA]</scope>
</reference>
<proteinExistence type="predicted"/>
<dbReference type="OrthoDB" id="10063846at2759"/>
<sequence length="159" mass="17351">MKMSPGFFKKSGNSLTPAVKLERNSVAEKVDETAANLSEQLLTKIKSFVAFSIAVDESTDVSGLAQLSAFIRACDRDLNITEELLDIIYLHHTTTGGDIFKEVCRLFGEYDPSLSKLVCMATDGAPSLTGKISGFVAKLIASFITFNALFTRKCFVKKP</sequence>
<dbReference type="EMBL" id="BLKM01000900">
    <property type="protein sequence ID" value="GFG39397.1"/>
    <property type="molecule type" value="Genomic_DNA"/>
</dbReference>
<dbReference type="PANTHER" id="PTHR45913">
    <property type="entry name" value="EPM2A-INTERACTING PROTEIN 1"/>
    <property type="match status" value="1"/>
</dbReference>
<evidence type="ECO:0000313" key="1">
    <source>
        <dbReference type="EMBL" id="GFG39397.1"/>
    </source>
</evidence>
<keyword evidence="2" id="KW-1185">Reference proteome</keyword>
<dbReference type="AlphaFoldDB" id="A0A6L2QBW5"/>
<dbReference type="InParanoid" id="A0A6L2QBW5"/>